<feature type="compositionally biased region" description="Pro residues" evidence="1">
    <location>
        <begin position="136"/>
        <end position="146"/>
    </location>
</feature>
<feature type="compositionally biased region" description="Polar residues" evidence="1">
    <location>
        <begin position="157"/>
        <end position="166"/>
    </location>
</feature>
<evidence type="ECO:0000313" key="3">
    <source>
        <dbReference type="Proteomes" id="UP000823388"/>
    </source>
</evidence>
<evidence type="ECO:0000256" key="1">
    <source>
        <dbReference type="SAM" id="MobiDB-lite"/>
    </source>
</evidence>
<keyword evidence="3" id="KW-1185">Reference proteome</keyword>
<accession>A0A8T0MCJ5</accession>
<feature type="region of interest" description="Disordered" evidence="1">
    <location>
        <begin position="581"/>
        <end position="607"/>
    </location>
</feature>
<comment type="caution">
    <text evidence="2">The sequence shown here is derived from an EMBL/GenBank/DDBJ whole genome shotgun (WGS) entry which is preliminary data.</text>
</comment>
<feature type="compositionally biased region" description="Polar residues" evidence="1">
    <location>
        <begin position="372"/>
        <end position="383"/>
    </location>
</feature>
<sequence>MILNRSTITKYTPVDTNLVSSDSDSSILVWCSPKKMDPATTSVSSPRNGDETELEQLSSDLQALKRLYGLLHKGSANEDLDEASRALLMKMLDDATQQTLLKQAKIISGSLMSPALERKLSIRSDRQTCDGEPPMSLRPPASPSPPSLLAGERPNRLNPQYSTVSSRAGGHVHDGPLAAEELVLARLASYRSSRTTASALPPRHRPSGKQQNSGLSLYRLPVAATSRQGTVTGHVQNTDQRDTARRTSRRANQTLLEASSSRGSERAGRGMAVTSQHGTVIGSNPQAEQRDRTRRTFVRDDQSSPEGSNRRRSVSPEMSLGRKRLQGRGTGRRVVAESSSSTCPLGRLDSRLSLGTVSRYGSERAGRGMATPEQSSSSNTMVTIHSRIRSNRDPKEHRLHRAEDDDEESTPWRRNTDASASSASLSRRKPRRTPKRVDSGSMYISSHNSNSSSGAAISYHSMSPTVLPESSASASYSPPPVSRPGIASPLSWQGIAPPMPWRGIAPPKYAPQVTRSMRRCRQEVLAKRVERLRMLKNKIATVFHHHYHYGHDQEGPSARRIPGEQHHMSLWKYLGGMLHRTKGQDKKSTSRAVVNTPGKRPGGGGGNMHLLFVAMRRHLRAKRKAPASVNMWRKSANRSRVQAKKMHWWQRLEPRRGRAGVLAGSKLRRRLGR</sequence>
<proteinExistence type="predicted"/>
<evidence type="ECO:0000313" key="2">
    <source>
        <dbReference type="EMBL" id="KAG2534860.1"/>
    </source>
</evidence>
<organism evidence="2 3">
    <name type="scientific">Panicum virgatum</name>
    <name type="common">Blackwell switchgrass</name>
    <dbReference type="NCBI Taxonomy" id="38727"/>
    <lineage>
        <taxon>Eukaryota</taxon>
        <taxon>Viridiplantae</taxon>
        <taxon>Streptophyta</taxon>
        <taxon>Embryophyta</taxon>
        <taxon>Tracheophyta</taxon>
        <taxon>Spermatophyta</taxon>
        <taxon>Magnoliopsida</taxon>
        <taxon>Liliopsida</taxon>
        <taxon>Poales</taxon>
        <taxon>Poaceae</taxon>
        <taxon>PACMAD clade</taxon>
        <taxon>Panicoideae</taxon>
        <taxon>Panicodae</taxon>
        <taxon>Paniceae</taxon>
        <taxon>Panicinae</taxon>
        <taxon>Panicum</taxon>
        <taxon>Panicum sect. Hiantes</taxon>
    </lineage>
</organism>
<reference evidence="2" key="1">
    <citation type="submission" date="2020-05" db="EMBL/GenBank/DDBJ databases">
        <title>WGS assembly of Panicum virgatum.</title>
        <authorList>
            <person name="Lovell J.T."/>
            <person name="Jenkins J."/>
            <person name="Shu S."/>
            <person name="Juenger T.E."/>
            <person name="Schmutz J."/>
        </authorList>
    </citation>
    <scope>NUCLEOTIDE SEQUENCE</scope>
    <source>
        <strain evidence="2">AP13</strain>
    </source>
</reference>
<feature type="compositionally biased region" description="Polar residues" evidence="1">
    <location>
        <begin position="225"/>
        <end position="238"/>
    </location>
</feature>
<name>A0A8T0MCJ5_PANVG</name>
<dbReference type="AlphaFoldDB" id="A0A8T0MCJ5"/>
<gene>
    <name evidence="2" type="ORF">PVAP13_9NG073500</name>
</gene>
<feature type="region of interest" description="Disordered" evidence="1">
    <location>
        <begin position="126"/>
        <end position="173"/>
    </location>
</feature>
<feature type="compositionally biased region" description="Polar residues" evidence="1">
    <location>
        <begin position="273"/>
        <end position="287"/>
    </location>
</feature>
<dbReference type="EMBL" id="CM029054">
    <property type="protein sequence ID" value="KAG2534860.1"/>
    <property type="molecule type" value="Genomic_DNA"/>
</dbReference>
<feature type="region of interest" description="Disordered" evidence="1">
    <location>
        <begin position="194"/>
        <end position="456"/>
    </location>
</feature>
<protein>
    <submittedName>
        <fullName evidence="2">Uncharacterized protein</fullName>
    </submittedName>
</protein>
<dbReference type="Proteomes" id="UP000823388">
    <property type="component" value="Chromosome 9N"/>
</dbReference>
<feature type="compositionally biased region" description="Low complexity" evidence="1">
    <location>
        <begin position="439"/>
        <end position="456"/>
    </location>
</feature>